<sequence>MDKIRDDGNGGVAMIGINEISKREAEVLDALAARMSNAEIADKLYISVRTVESHVSSLLRKLGATDRRALADRVIPSQAGASQAGRIVGLPAAWTTFIGRDREHDAVIAALASTRLVTLLGPGGVGKTRLAVVLADASASMFPNGGAFVDLVPVRDAFVAQAVASVLGVAESPQRQLEEVIADRLSTSRSMLILDNCEHVLDAAAGFVERLLATCPGIRVLVTSRARLGLPGERLVVVEPLPLASDAEALFRDRATAADPEFTADPDVIADLCARLDGMPLAIELAAARAASLGAHGLLAALDDALRLLVGGRRQDVRHRSLRTVIRWSYDLLDEEERTLFRHLAVFAGSFDLDAVLAVTHIGDRAAVADVLGRLVDKSLVVHQRTTGRWRLFETVRAFALDQLKADDDRTDIQDRYLCWAATRAAALEARLDGPWHEAFDAVVDDLRAALTNATPGPGRVPHQLARSLGHLTFARRFLKESLGHFQQAATRATEPAAAAHDLHTAADCAHASNMSGLHVYELLLSAAQEARAAGDGNAQAEALSHAAELACRFPARFPVEIPYERLRRLVDEAVAVGDSTDTVVAARLAVAAAWTANPAKYDPDPVLSEAAMLAARDTTDPVLVSAAIDATGVAAMRQGRLREAHRLTRQRFDLVSAMRRDDPRAAPEIMDIFGAAVADAIMTGDLPAAISVAQQALADELLGDQSQIAASRMIPGLVLSGDVDRALRYSVLLWDDWTQAGRPHAGWMWPAVWAIALAHGLRRDAGKHALWRARVAEVAGAANVGTGRLSPIAAFIDARLAIQNGDLAGAATLVENAMAGAPVGLSRYETYARATGAELAVVAGLPDATAWLAAATPAAAENDWAAACLARAAGRLHRDRSALAAAIESWERIGARFERACTLLLLPERADEGRTELSALNLPEPG</sequence>
<dbReference type="PANTHER" id="PTHR47691">
    <property type="entry name" value="REGULATOR-RELATED"/>
    <property type="match status" value="1"/>
</dbReference>
<keyword evidence="3" id="KW-1185">Reference proteome</keyword>
<dbReference type="PRINTS" id="PR00364">
    <property type="entry name" value="DISEASERSIST"/>
</dbReference>
<dbReference type="Proteomes" id="UP001501470">
    <property type="component" value="Unassembled WGS sequence"/>
</dbReference>
<dbReference type="CDD" id="cd06170">
    <property type="entry name" value="LuxR_C_like"/>
    <property type="match status" value="1"/>
</dbReference>
<name>A0ABP4NTE3_9ACTN</name>
<accession>A0ABP4NTE3</accession>
<evidence type="ECO:0000313" key="3">
    <source>
        <dbReference type="Proteomes" id="UP001501470"/>
    </source>
</evidence>
<dbReference type="Gene3D" id="1.10.10.10">
    <property type="entry name" value="Winged helix-like DNA-binding domain superfamily/Winged helix DNA-binding domain"/>
    <property type="match status" value="2"/>
</dbReference>
<dbReference type="InterPro" id="IPR016032">
    <property type="entry name" value="Sig_transdc_resp-reg_C-effctor"/>
</dbReference>
<dbReference type="InterPro" id="IPR058852">
    <property type="entry name" value="HTH_77"/>
</dbReference>
<evidence type="ECO:0000313" key="2">
    <source>
        <dbReference type="EMBL" id="GAA1567136.1"/>
    </source>
</evidence>
<dbReference type="SUPFAM" id="SSF52540">
    <property type="entry name" value="P-loop containing nucleoside triphosphate hydrolases"/>
    <property type="match status" value="1"/>
</dbReference>
<proteinExistence type="predicted"/>
<dbReference type="InterPro" id="IPR000792">
    <property type="entry name" value="Tscrpt_reg_LuxR_C"/>
</dbReference>
<dbReference type="RefSeq" id="WP_344513385.1">
    <property type="nucleotide sequence ID" value="NZ_BAAAQD010000038.1"/>
</dbReference>
<dbReference type="Gene3D" id="3.40.50.300">
    <property type="entry name" value="P-loop containing nucleotide triphosphate hydrolases"/>
    <property type="match status" value="1"/>
</dbReference>
<dbReference type="PANTHER" id="PTHR47691:SF3">
    <property type="entry name" value="HTH-TYPE TRANSCRIPTIONAL REGULATOR RV0890C-RELATED"/>
    <property type="match status" value="1"/>
</dbReference>
<reference evidence="3" key="1">
    <citation type="journal article" date="2019" name="Int. J. Syst. Evol. Microbiol.">
        <title>The Global Catalogue of Microorganisms (GCM) 10K type strain sequencing project: providing services to taxonomists for standard genome sequencing and annotation.</title>
        <authorList>
            <consortium name="The Broad Institute Genomics Platform"/>
            <consortium name="The Broad Institute Genome Sequencing Center for Infectious Disease"/>
            <person name="Wu L."/>
            <person name="Ma J."/>
        </authorList>
    </citation>
    <scope>NUCLEOTIDE SEQUENCE [LARGE SCALE GENOMIC DNA]</scope>
    <source>
        <strain evidence="3">JCM 15933</strain>
    </source>
</reference>
<dbReference type="PRINTS" id="PR00038">
    <property type="entry name" value="HTHLUXR"/>
</dbReference>
<dbReference type="SMART" id="SM00421">
    <property type="entry name" value="HTH_LUXR"/>
    <property type="match status" value="1"/>
</dbReference>
<comment type="caution">
    <text evidence="2">The sequence shown here is derived from an EMBL/GenBank/DDBJ whole genome shotgun (WGS) entry which is preliminary data.</text>
</comment>
<protein>
    <recommendedName>
        <fullName evidence="1">HTH luxR-type domain-containing protein</fullName>
    </recommendedName>
</protein>
<evidence type="ECO:0000259" key="1">
    <source>
        <dbReference type="PROSITE" id="PS50043"/>
    </source>
</evidence>
<gene>
    <name evidence="2" type="ORF">GCM10009827_106080</name>
</gene>
<dbReference type="Pfam" id="PF25872">
    <property type="entry name" value="HTH_77"/>
    <property type="match status" value="1"/>
</dbReference>
<dbReference type="PROSITE" id="PS50043">
    <property type="entry name" value="HTH_LUXR_2"/>
    <property type="match status" value="1"/>
</dbReference>
<organism evidence="2 3">
    <name type="scientific">Dactylosporangium maewongense</name>
    <dbReference type="NCBI Taxonomy" id="634393"/>
    <lineage>
        <taxon>Bacteria</taxon>
        <taxon>Bacillati</taxon>
        <taxon>Actinomycetota</taxon>
        <taxon>Actinomycetes</taxon>
        <taxon>Micromonosporales</taxon>
        <taxon>Micromonosporaceae</taxon>
        <taxon>Dactylosporangium</taxon>
    </lineage>
</organism>
<dbReference type="InterPro" id="IPR036388">
    <property type="entry name" value="WH-like_DNA-bd_sf"/>
</dbReference>
<dbReference type="InterPro" id="IPR027417">
    <property type="entry name" value="P-loop_NTPase"/>
</dbReference>
<dbReference type="SUPFAM" id="SSF46894">
    <property type="entry name" value="C-terminal effector domain of the bipartite response regulators"/>
    <property type="match status" value="1"/>
</dbReference>
<dbReference type="Pfam" id="PF00196">
    <property type="entry name" value="GerE"/>
    <property type="match status" value="1"/>
</dbReference>
<dbReference type="EMBL" id="BAAAQD010000038">
    <property type="protein sequence ID" value="GAA1567136.1"/>
    <property type="molecule type" value="Genomic_DNA"/>
</dbReference>
<feature type="domain" description="HTH luxR-type" evidence="1">
    <location>
        <begin position="13"/>
        <end position="78"/>
    </location>
</feature>